<protein>
    <submittedName>
        <fullName evidence="1">Uncharacterized protein</fullName>
    </submittedName>
</protein>
<gene>
    <name evidence="1" type="ORF">E1898_00855</name>
</gene>
<organism evidence="1 2">
    <name type="scientific">Algoriphagus formosus</name>
    <dbReference type="NCBI Taxonomy" id="2007308"/>
    <lineage>
        <taxon>Bacteria</taxon>
        <taxon>Pseudomonadati</taxon>
        <taxon>Bacteroidota</taxon>
        <taxon>Cytophagia</taxon>
        <taxon>Cytophagales</taxon>
        <taxon>Cyclobacteriaceae</taxon>
        <taxon>Algoriphagus</taxon>
    </lineage>
</organism>
<name>A0A4R5VE18_9BACT</name>
<reference evidence="1 2" key="1">
    <citation type="submission" date="2019-03" db="EMBL/GenBank/DDBJ databases">
        <title>Algoriphagus aquimaris sp. nov., isolated form marine sediment in Pohang, Korea.</title>
        <authorList>
            <person name="Kim J."/>
            <person name="Yoon S.-H."/>
            <person name="Lee S.-S."/>
        </authorList>
    </citation>
    <scope>NUCLEOTIDE SEQUENCE [LARGE SCALE GENOMIC DNA]</scope>
    <source>
        <strain evidence="1 2">F21</strain>
    </source>
</reference>
<dbReference type="Proteomes" id="UP000295438">
    <property type="component" value="Unassembled WGS sequence"/>
</dbReference>
<dbReference type="EMBL" id="SMUW01000018">
    <property type="protein sequence ID" value="TDK50621.1"/>
    <property type="molecule type" value="Genomic_DNA"/>
</dbReference>
<evidence type="ECO:0000313" key="1">
    <source>
        <dbReference type="EMBL" id="TDK50621.1"/>
    </source>
</evidence>
<proteinExistence type="predicted"/>
<dbReference type="AlphaFoldDB" id="A0A4R5VE18"/>
<dbReference type="RefSeq" id="WP_100630270.1">
    <property type="nucleotide sequence ID" value="NZ_SMUW01000018.1"/>
</dbReference>
<evidence type="ECO:0000313" key="2">
    <source>
        <dbReference type="Proteomes" id="UP000295438"/>
    </source>
</evidence>
<keyword evidence="2" id="KW-1185">Reference proteome</keyword>
<sequence>MTLIIRQLVIRGEVIPDSGQFDRKKEVSLEEIRDLINQAKREMERELEEKFSQVIDYSATR</sequence>
<comment type="caution">
    <text evidence="1">The sequence shown here is derived from an EMBL/GenBank/DDBJ whole genome shotgun (WGS) entry which is preliminary data.</text>
</comment>
<accession>A0A4R5VE18</accession>